<evidence type="ECO:0000313" key="2">
    <source>
        <dbReference type="Proteomes" id="UP000075243"/>
    </source>
</evidence>
<dbReference type="PANTHER" id="PTHR47592">
    <property type="entry name" value="PBF68 PROTEIN"/>
    <property type="match status" value="1"/>
</dbReference>
<dbReference type="Gramene" id="C.cajan_11136.t">
    <property type="protein sequence ID" value="C.cajan_11136.t.cds1"/>
    <property type="gene ID" value="C.cajan_11136"/>
</dbReference>
<evidence type="ECO:0008006" key="3">
    <source>
        <dbReference type="Google" id="ProtNLM"/>
    </source>
</evidence>
<dbReference type="Proteomes" id="UP000075243">
    <property type="component" value="Chromosome 6"/>
</dbReference>
<accession>A0A151TDV3</accession>
<protein>
    <recommendedName>
        <fullName evidence="3">Retrovirus-related Pol polyprotein from transposon TNT 1-94</fullName>
    </recommendedName>
</protein>
<name>A0A151TDV3_CAJCA</name>
<evidence type="ECO:0000313" key="1">
    <source>
        <dbReference type="EMBL" id="KYP65231.1"/>
    </source>
</evidence>
<dbReference type="AlphaFoldDB" id="A0A151TDV3"/>
<gene>
    <name evidence="1" type="ORF">KK1_011463</name>
</gene>
<reference evidence="1 2" key="1">
    <citation type="journal article" date="2012" name="Nat. Biotechnol.">
        <title>Draft genome sequence of pigeonpea (Cajanus cajan), an orphan legume crop of resource-poor farmers.</title>
        <authorList>
            <person name="Varshney R.K."/>
            <person name="Chen W."/>
            <person name="Li Y."/>
            <person name="Bharti A.K."/>
            <person name="Saxena R.K."/>
            <person name="Schlueter J.A."/>
            <person name="Donoghue M.T."/>
            <person name="Azam S."/>
            <person name="Fan G."/>
            <person name="Whaley A.M."/>
            <person name="Farmer A.D."/>
            <person name="Sheridan J."/>
            <person name="Iwata A."/>
            <person name="Tuteja R."/>
            <person name="Penmetsa R.V."/>
            <person name="Wu W."/>
            <person name="Upadhyaya H.D."/>
            <person name="Yang S.P."/>
            <person name="Shah T."/>
            <person name="Saxena K.B."/>
            <person name="Michael T."/>
            <person name="McCombie W.R."/>
            <person name="Yang B."/>
            <person name="Zhang G."/>
            <person name="Yang H."/>
            <person name="Wang J."/>
            <person name="Spillane C."/>
            <person name="Cook D.R."/>
            <person name="May G.D."/>
            <person name="Xu X."/>
            <person name="Jackson S.A."/>
        </authorList>
    </citation>
    <scope>NUCLEOTIDE SEQUENCE [LARGE SCALE GENOMIC DNA]</scope>
    <source>
        <strain evidence="2">cv. Asha</strain>
    </source>
</reference>
<dbReference type="EMBL" id="CM003608">
    <property type="protein sequence ID" value="KYP65231.1"/>
    <property type="molecule type" value="Genomic_DNA"/>
</dbReference>
<proteinExistence type="predicted"/>
<keyword evidence="2" id="KW-1185">Reference proteome</keyword>
<sequence length="57" mass="6432">MLALNNVLHVPSIRVNLVSIALLGKVGVKVSFESDKIVMTKNNVLWERVTVTKVFFY</sequence>
<organism evidence="1 2">
    <name type="scientific">Cajanus cajan</name>
    <name type="common">Pigeon pea</name>
    <name type="synonym">Cajanus indicus</name>
    <dbReference type="NCBI Taxonomy" id="3821"/>
    <lineage>
        <taxon>Eukaryota</taxon>
        <taxon>Viridiplantae</taxon>
        <taxon>Streptophyta</taxon>
        <taxon>Embryophyta</taxon>
        <taxon>Tracheophyta</taxon>
        <taxon>Spermatophyta</taxon>
        <taxon>Magnoliopsida</taxon>
        <taxon>eudicotyledons</taxon>
        <taxon>Gunneridae</taxon>
        <taxon>Pentapetalae</taxon>
        <taxon>rosids</taxon>
        <taxon>fabids</taxon>
        <taxon>Fabales</taxon>
        <taxon>Fabaceae</taxon>
        <taxon>Papilionoideae</taxon>
        <taxon>50 kb inversion clade</taxon>
        <taxon>NPAAA clade</taxon>
        <taxon>indigoferoid/millettioid clade</taxon>
        <taxon>Phaseoleae</taxon>
        <taxon>Cajanus</taxon>
    </lineage>
</organism>
<dbReference type="PANTHER" id="PTHR47592:SF27">
    <property type="entry name" value="OS08G0421700 PROTEIN"/>
    <property type="match status" value="1"/>
</dbReference>